<keyword evidence="3 5" id="KW-1133">Transmembrane helix</keyword>
<evidence type="ECO:0000259" key="6">
    <source>
        <dbReference type="Pfam" id="PF01061"/>
    </source>
</evidence>
<dbReference type="InterPro" id="IPR051784">
    <property type="entry name" value="Nod_factor_ABC_transporter"/>
</dbReference>
<reference evidence="8" key="1">
    <citation type="journal article" date="2019" name="Int. J. Syst. Evol. Microbiol.">
        <title>The Global Catalogue of Microorganisms (GCM) 10K type strain sequencing project: providing services to taxonomists for standard genome sequencing and annotation.</title>
        <authorList>
            <consortium name="The Broad Institute Genomics Platform"/>
            <consortium name="The Broad Institute Genome Sequencing Center for Infectious Disease"/>
            <person name="Wu L."/>
            <person name="Ma J."/>
        </authorList>
    </citation>
    <scope>NUCLEOTIDE SEQUENCE [LARGE SCALE GENOMIC DNA]</scope>
    <source>
        <strain evidence="8">NBRC 108894</strain>
    </source>
</reference>
<dbReference type="Pfam" id="PF01061">
    <property type="entry name" value="ABC2_membrane"/>
    <property type="match status" value="1"/>
</dbReference>
<feature type="transmembrane region" description="Helical" evidence="5">
    <location>
        <begin position="172"/>
        <end position="194"/>
    </location>
</feature>
<comment type="subcellular location">
    <subcellularLocation>
        <location evidence="1">Membrane</location>
        <topology evidence="1">Multi-pass membrane protein</topology>
    </subcellularLocation>
</comment>
<dbReference type="EMBL" id="BSVB01000001">
    <property type="protein sequence ID" value="GMA94348.1"/>
    <property type="molecule type" value="Genomic_DNA"/>
</dbReference>
<accession>A0ABQ6K167</accession>
<organism evidence="7 8">
    <name type="scientific">Pseudolysinimonas kribbensis</name>
    <dbReference type="NCBI Taxonomy" id="433641"/>
    <lineage>
        <taxon>Bacteria</taxon>
        <taxon>Bacillati</taxon>
        <taxon>Actinomycetota</taxon>
        <taxon>Actinomycetes</taxon>
        <taxon>Micrococcales</taxon>
        <taxon>Microbacteriaceae</taxon>
        <taxon>Pseudolysinimonas</taxon>
    </lineage>
</organism>
<gene>
    <name evidence="7" type="ORF">GCM10025881_11720</name>
</gene>
<dbReference type="Proteomes" id="UP001157034">
    <property type="component" value="Unassembled WGS sequence"/>
</dbReference>
<name>A0ABQ6K167_9MICO</name>
<evidence type="ECO:0000313" key="8">
    <source>
        <dbReference type="Proteomes" id="UP001157034"/>
    </source>
</evidence>
<feature type="domain" description="ABC-2 type transporter transmembrane" evidence="6">
    <location>
        <begin position="11"/>
        <end position="162"/>
    </location>
</feature>
<keyword evidence="2 5" id="KW-0812">Transmembrane</keyword>
<comment type="caution">
    <text evidence="7">The sequence shown here is derived from an EMBL/GenBank/DDBJ whole genome shotgun (WGS) entry which is preliminary data.</text>
</comment>
<keyword evidence="4 5" id="KW-0472">Membrane</keyword>
<evidence type="ECO:0000256" key="2">
    <source>
        <dbReference type="ARBA" id="ARBA00022692"/>
    </source>
</evidence>
<dbReference type="PANTHER" id="PTHR43229">
    <property type="entry name" value="NODULATION PROTEIN J"/>
    <property type="match status" value="1"/>
</dbReference>
<feature type="transmembrane region" description="Helical" evidence="5">
    <location>
        <begin position="119"/>
        <end position="152"/>
    </location>
</feature>
<dbReference type="RefSeq" id="WP_284253302.1">
    <property type="nucleotide sequence ID" value="NZ_BSVB01000001.1"/>
</dbReference>
<evidence type="ECO:0000256" key="3">
    <source>
        <dbReference type="ARBA" id="ARBA00022989"/>
    </source>
</evidence>
<proteinExistence type="predicted"/>
<evidence type="ECO:0000256" key="1">
    <source>
        <dbReference type="ARBA" id="ARBA00004141"/>
    </source>
</evidence>
<protein>
    <recommendedName>
        <fullName evidence="6">ABC-2 type transporter transmembrane domain-containing protein</fullName>
    </recommendedName>
</protein>
<feature type="transmembrane region" description="Helical" evidence="5">
    <location>
        <begin position="86"/>
        <end position="107"/>
    </location>
</feature>
<dbReference type="InterPro" id="IPR013525">
    <property type="entry name" value="ABC2_TM"/>
</dbReference>
<sequence length="203" mass="22364">MSYAQYVIPAFLCASAVGVAAEEYMFGVLLGFMWNRVYEGMYASPVSPRQIMLGHLVSTTIRIAVTAAIYLVIAMIFGAIQPGWGFAVLPVAILTALAFGLPIGAYASSITEDRGQFNIVNRVIILPLTLFSGTVFPLTSMPVFLQWIGWLSPLWHGTQLSRDLSYGQQEPAWLILVHVVYLVAIVVVAGLLVMRITDRRLRK</sequence>
<dbReference type="PANTHER" id="PTHR43229:SF2">
    <property type="entry name" value="NODULATION PROTEIN J"/>
    <property type="match status" value="1"/>
</dbReference>
<evidence type="ECO:0000313" key="7">
    <source>
        <dbReference type="EMBL" id="GMA94348.1"/>
    </source>
</evidence>
<feature type="transmembrane region" description="Helical" evidence="5">
    <location>
        <begin position="6"/>
        <end position="32"/>
    </location>
</feature>
<feature type="transmembrane region" description="Helical" evidence="5">
    <location>
        <begin position="53"/>
        <end position="80"/>
    </location>
</feature>
<evidence type="ECO:0000256" key="5">
    <source>
        <dbReference type="SAM" id="Phobius"/>
    </source>
</evidence>
<evidence type="ECO:0000256" key="4">
    <source>
        <dbReference type="ARBA" id="ARBA00023136"/>
    </source>
</evidence>
<keyword evidence="8" id="KW-1185">Reference proteome</keyword>